<accession>A0A8H7UV18</accession>
<protein>
    <recommendedName>
        <fullName evidence="1">Methyltransferase domain-containing protein</fullName>
    </recommendedName>
</protein>
<dbReference type="PANTHER" id="PTHR43591">
    <property type="entry name" value="METHYLTRANSFERASE"/>
    <property type="match status" value="1"/>
</dbReference>
<proteinExistence type="predicted"/>
<dbReference type="Gene3D" id="3.40.50.150">
    <property type="entry name" value="Vaccinia Virus protein VP39"/>
    <property type="match status" value="1"/>
</dbReference>
<dbReference type="InterPro" id="IPR025714">
    <property type="entry name" value="Methyltranfer_dom"/>
</dbReference>
<dbReference type="InterPro" id="IPR029063">
    <property type="entry name" value="SAM-dependent_MTases_sf"/>
</dbReference>
<evidence type="ECO:0000259" key="1">
    <source>
        <dbReference type="Pfam" id="PF13847"/>
    </source>
</evidence>
<reference evidence="2" key="1">
    <citation type="submission" date="2020-12" db="EMBL/GenBank/DDBJ databases">
        <title>Metabolic potential, ecology and presence of endohyphal bacteria is reflected in genomic diversity of Mucoromycotina.</title>
        <authorList>
            <person name="Muszewska A."/>
            <person name="Okrasinska A."/>
            <person name="Steczkiewicz K."/>
            <person name="Drgas O."/>
            <person name="Orlowska M."/>
            <person name="Perlinska-Lenart U."/>
            <person name="Aleksandrzak-Piekarczyk T."/>
            <person name="Szatraj K."/>
            <person name="Zielenkiewicz U."/>
            <person name="Pilsyk S."/>
            <person name="Malc E."/>
            <person name="Mieczkowski P."/>
            <person name="Kruszewska J.S."/>
            <person name="Biernat P."/>
            <person name="Pawlowska J."/>
        </authorList>
    </citation>
    <scope>NUCLEOTIDE SEQUENCE</scope>
    <source>
        <strain evidence="2">CBS 226.32</strain>
    </source>
</reference>
<feature type="domain" description="Methyltransferase" evidence="1">
    <location>
        <begin position="33"/>
        <end position="141"/>
    </location>
</feature>
<comment type="caution">
    <text evidence="2">The sequence shown here is derived from an EMBL/GenBank/DDBJ whole genome shotgun (WGS) entry which is preliminary data.</text>
</comment>
<dbReference type="Pfam" id="PF13847">
    <property type="entry name" value="Methyltransf_31"/>
    <property type="match status" value="1"/>
</dbReference>
<name>A0A8H7UV18_9FUNG</name>
<keyword evidence="3" id="KW-1185">Reference proteome</keyword>
<evidence type="ECO:0000313" key="3">
    <source>
        <dbReference type="Proteomes" id="UP000650833"/>
    </source>
</evidence>
<sequence>MHCIEADRVHEQHWILRAALQCNYHAPVTKMLEEGITVLDSGCGPATWAFEMGETYPRSKFHGIDASCVFPENIKPANVEFVIGNIAKHIPYSDDTFDYVHQRLLFLGLTDSDWVSTLKELYRVLKPGGYIDLAEPNFQGILSAGPSMSSLQTTLFEMSMARDIPPSIATELEDRLLKAGFENPVVRIVDIPLNHNGKIGELLWGDYRHAYINIRPVMAKSNPKFEDAKVYEAHIDKCGEEAKQSKAHLKWYAIYAQKPLN</sequence>
<dbReference type="CDD" id="cd02440">
    <property type="entry name" value="AdoMet_MTases"/>
    <property type="match status" value="1"/>
</dbReference>
<dbReference type="AlphaFoldDB" id="A0A8H7UV18"/>
<dbReference type="Proteomes" id="UP000650833">
    <property type="component" value="Unassembled WGS sequence"/>
</dbReference>
<gene>
    <name evidence="2" type="ORF">INT46_001442</name>
</gene>
<dbReference type="SUPFAM" id="SSF53335">
    <property type="entry name" value="S-adenosyl-L-methionine-dependent methyltransferases"/>
    <property type="match status" value="1"/>
</dbReference>
<dbReference type="GO" id="GO:0008168">
    <property type="term" value="F:methyltransferase activity"/>
    <property type="evidence" value="ECO:0007669"/>
    <property type="project" value="TreeGrafter"/>
</dbReference>
<dbReference type="OrthoDB" id="2013972at2759"/>
<dbReference type="EMBL" id="JAEPRC010000784">
    <property type="protein sequence ID" value="KAG2191829.1"/>
    <property type="molecule type" value="Genomic_DNA"/>
</dbReference>
<dbReference type="PANTHER" id="PTHR43591:SF24">
    <property type="entry name" value="2-METHOXY-6-POLYPRENYL-1,4-BENZOQUINOL METHYLASE, MITOCHONDRIAL"/>
    <property type="match status" value="1"/>
</dbReference>
<evidence type="ECO:0000313" key="2">
    <source>
        <dbReference type="EMBL" id="KAG2191829.1"/>
    </source>
</evidence>
<organism evidence="2 3">
    <name type="scientific">Mucor plumbeus</name>
    <dbReference type="NCBI Taxonomy" id="97098"/>
    <lineage>
        <taxon>Eukaryota</taxon>
        <taxon>Fungi</taxon>
        <taxon>Fungi incertae sedis</taxon>
        <taxon>Mucoromycota</taxon>
        <taxon>Mucoromycotina</taxon>
        <taxon>Mucoromycetes</taxon>
        <taxon>Mucorales</taxon>
        <taxon>Mucorineae</taxon>
        <taxon>Mucoraceae</taxon>
        <taxon>Mucor</taxon>
    </lineage>
</organism>